<dbReference type="PANTHER" id="PTHR43330">
    <property type="entry name" value="METHIONINE AMINOPEPTIDASE"/>
    <property type="match status" value="1"/>
</dbReference>
<evidence type="ECO:0000256" key="7">
    <source>
        <dbReference type="RuleBase" id="RU003653"/>
    </source>
</evidence>
<evidence type="ECO:0000313" key="9">
    <source>
        <dbReference type="EMBL" id="OGY60157.1"/>
    </source>
</evidence>
<dbReference type="Pfam" id="PF00557">
    <property type="entry name" value="Peptidase_M24"/>
    <property type="match status" value="1"/>
</dbReference>
<feature type="binding site" evidence="6">
    <location>
        <position position="112"/>
    </location>
    <ligand>
        <name>a divalent metal cation</name>
        <dbReference type="ChEBI" id="CHEBI:60240"/>
        <label>2</label>
        <note>catalytic</note>
    </ligand>
</feature>
<dbReference type="GO" id="GO:0005829">
    <property type="term" value="C:cytosol"/>
    <property type="evidence" value="ECO:0007669"/>
    <property type="project" value="TreeGrafter"/>
</dbReference>
<comment type="similarity">
    <text evidence="6">Belongs to the peptidase M24A family. Methionine aminopeptidase type 1 subfamily.</text>
</comment>
<keyword evidence="4 6" id="KW-0479">Metal-binding</keyword>
<dbReference type="PRINTS" id="PR00599">
    <property type="entry name" value="MAPEPTIDASE"/>
</dbReference>
<dbReference type="EMBL" id="MHIY01000007">
    <property type="protein sequence ID" value="OGY60157.1"/>
    <property type="molecule type" value="Genomic_DNA"/>
</dbReference>
<dbReference type="PANTHER" id="PTHR43330:SF27">
    <property type="entry name" value="METHIONINE AMINOPEPTIDASE"/>
    <property type="match status" value="1"/>
</dbReference>
<dbReference type="SUPFAM" id="SSF55920">
    <property type="entry name" value="Creatinase/aminopeptidase"/>
    <property type="match status" value="1"/>
</dbReference>
<dbReference type="GO" id="GO:0004239">
    <property type="term" value="F:initiator methionyl aminopeptidase activity"/>
    <property type="evidence" value="ECO:0007669"/>
    <property type="project" value="UniProtKB-UniRule"/>
</dbReference>
<comment type="subunit">
    <text evidence="6">Monomer.</text>
</comment>
<evidence type="ECO:0000256" key="6">
    <source>
        <dbReference type="HAMAP-Rule" id="MF_01974"/>
    </source>
</evidence>
<feature type="binding site" evidence="6">
    <location>
        <position position="175"/>
    </location>
    <ligand>
        <name>a divalent metal cation</name>
        <dbReference type="ChEBI" id="CHEBI:60240"/>
        <label>2</label>
        <note>catalytic</note>
    </ligand>
</feature>
<name>A0A1G1Z949_9BACT</name>
<dbReference type="STRING" id="1797690.A3B23_00050"/>
<dbReference type="GO" id="GO:0006508">
    <property type="term" value="P:proteolysis"/>
    <property type="evidence" value="ECO:0007669"/>
    <property type="project" value="UniProtKB-KW"/>
</dbReference>
<keyword evidence="2 6" id="KW-0031">Aminopeptidase</keyword>
<dbReference type="NCBIfam" id="TIGR00500">
    <property type="entry name" value="met_pdase_I"/>
    <property type="match status" value="1"/>
</dbReference>
<evidence type="ECO:0000256" key="4">
    <source>
        <dbReference type="ARBA" id="ARBA00022723"/>
    </source>
</evidence>
<dbReference type="InterPro" id="IPR036005">
    <property type="entry name" value="Creatinase/aminopeptidase-like"/>
</dbReference>
<comment type="catalytic activity">
    <reaction evidence="6 7">
        <text>Release of N-terminal amino acids, preferentially methionine, from peptides and arylamides.</text>
        <dbReference type="EC" id="3.4.11.18"/>
    </reaction>
</comment>
<evidence type="ECO:0000259" key="8">
    <source>
        <dbReference type="Pfam" id="PF00557"/>
    </source>
</evidence>
<comment type="caution">
    <text evidence="9">The sequence shown here is derived from an EMBL/GenBank/DDBJ whole genome shotgun (WGS) entry which is preliminary data.</text>
</comment>
<dbReference type="Gene3D" id="3.90.230.10">
    <property type="entry name" value="Creatinase/methionine aminopeptidase superfamily"/>
    <property type="match status" value="1"/>
</dbReference>
<feature type="binding site" evidence="6">
    <location>
        <position position="238"/>
    </location>
    <ligand>
        <name>a divalent metal cation</name>
        <dbReference type="ChEBI" id="CHEBI:60240"/>
        <label>2</label>
        <note>catalytic</note>
    </ligand>
</feature>
<reference evidence="9 10" key="1">
    <citation type="journal article" date="2016" name="Nat. Commun.">
        <title>Thousands of microbial genomes shed light on interconnected biogeochemical processes in an aquifer system.</title>
        <authorList>
            <person name="Anantharaman K."/>
            <person name="Brown C.T."/>
            <person name="Hug L.A."/>
            <person name="Sharon I."/>
            <person name="Castelle C.J."/>
            <person name="Probst A.J."/>
            <person name="Thomas B.C."/>
            <person name="Singh A."/>
            <person name="Wilkins M.J."/>
            <person name="Karaoz U."/>
            <person name="Brodie E.L."/>
            <person name="Williams K.H."/>
            <person name="Hubbard S.S."/>
            <person name="Banfield J.F."/>
        </authorList>
    </citation>
    <scope>NUCLEOTIDE SEQUENCE [LARGE SCALE GENOMIC DNA]</scope>
</reference>
<evidence type="ECO:0000256" key="2">
    <source>
        <dbReference type="ARBA" id="ARBA00022438"/>
    </source>
</evidence>
<dbReference type="InterPro" id="IPR001714">
    <property type="entry name" value="Pept_M24_MAP"/>
</dbReference>
<dbReference type="GO" id="GO:0046872">
    <property type="term" value="F:metal ion binding"/>
    <property type="evidence" value="ECO:0007669"/>
    <property type="project" value="UniProtKB-UniRule"/>
</dbReference>
<feature type="domain" description="Peptidase M24" evidence="8">
    <location>
        <begin position="13"/>
        <end position="245"/>
    </location>
</feature>
<protein>
    <recommendedName>
        <fullName evidence="6 7">Methionine aminopeptidase</fullName>
        <shortName evidence="6">MAP</shortName>
        <shortName evidence="6">MetAP</shortName>
        <ecNumber evidence="6 7">3.4.11.18</ecNumber>
    </recommendedName>
    <alternativeName>
        <fullName evidence="6">Peptidase M</fullName>
    </alternativeName>
</protein>
<evidence type="ECO:0000256" key="3">
    <source>
        <dbReference type="ARBA" id="ARBA00022670"/>
    </source>
</evidence>
<organism evidence="9 10">
    <name type="scientific">Candidatus Colwellbacteria bacterium RIFCSPLOWO2_01_FULL_48_10</name>
    <dbReference type="NCBI Taxonomy" id="1797690"/>
    <lineage>
        <taxon>Bacteria</taxon>
        <taxon>Candidatus Colwelliibacteriota</taxon>
    </lineage>
</organism>
<dbReference type="InterPro" id="IPR000994">
    <property type="entry name" value="Pept_M24"/>
</dbReference>
<feature type="binding site" evidence="6">
    <location>
        <position position="208"/>
    </location>
    <ligand>
        <name>a divalent metal cation</name>
        <dbReference type="ChEBI" id="CHEBI:60240"/>
        <label>2</label>
        <note>catalytic</note>
    </ligand>
</feature>
<dbReference type="InterPro" id="IPR002467">
    <property type="entry name" value="Pept_M24A_MAP1"/>
</dbReference>
<comment type="function">
    <text evidence="1 6">Removes the N-terminal methionine from nascent proteins. The N-terminal methionine is often cleaved when the second residue in the primary sequence is small and uncharged (Met-Ala-, Cys, Gly, Pro, Ser, Thr, or Val). Requires deformylation of the N(alpha)-formylated initiator methionine before it can be hydrolyzed.</text>
</comment>
<sequence length="253" mass="27005">MKTYQKALEQIGKIRHSGKILSKTMKMLKAAALPGVSLLELDRLAYKLIKEAGAKPAFLGYRPYGAKMAYPATICASVNNVIVHGVPSKYFLEDGDILKIDLGVNWRGGISDSAVTVPIGRISTKEEELIKATEMALFEGIKAACAGNTLGDIGNAIEKTINKKGFSIVDGLTGHGVGNELHEDPVVYNTGKPKMGMVLEAGMILALEPMTSLGTSSIVQLADDSYATADGSISAHFEHTILIREGEAEILTE</sequence>
<dbReference type="GO" id="GO:0070006">
    <property type="term" value="F:metalloaminopeptidase activity"/>
    <property type="evidence" value="ECO:0007669"/>
    <property type="project" value="UniProtKB-UniRule"/>
</dbReference>
<feature type="binding site" evidence="6">
    <location>
        <position position="238"/>
    </location>
    <ligand>
        <name>a divalent metal cation</name>
        <dbReference type="ChEBI" id="CHEBI:60240"/>
        <label>1</label>
    </ligand>
</feature>
<feature type="binding site" evidence="6">
    <location>
        <position position="182"/>
    </location>
    <ligand>
        <name>substrate</name>
    </ligand>
</feature>
<evidence type="ECO:0000256" key="1">
    <source>
        <dbReference type="ARBA" id="ARBA00002521"/>
    </source>
</evidence>
<proteinExistence type="inferred from homology"/>
<comment type="cofactor">
    <cofactor evidence="6">
        <name>Co(2+)</name>
        <dbReference type="ChEBI" id="CHEBI:48828"/>
    </cofactor>
    <cofactor evidence="6">
        <name>Zn(2+)</name>
        <dbReference type="ChEBI" id="CHEBI:29105"/>
    </cofactor>
    <cofactor evidence="6">
        <name>Mn(2+)</name>
        <dbReference type="ChEBI" id="CHEBI:29035"/>
    </cofactor>
    <cofactor evidence="6">
        <name>Fe(2+)</name>
        <dbReference type="ChEBI" id="CHEBI:29033"/>
    </cofactor>
    <text evidence="6">Binds 2 divalent metal cations per subunit. Has a high-affinity and a low affinity metal-binding site. The true nature of the physiological cofactor is under debate. The enzyme is active with cobalt, zinc, manganese or divalent iron ions. Most likely, methionine aminopeptidases function as mononuclear Fe(2+)-metalloproteases under physiological conditions, and the catalytically relevant metal-binding site has been assigned to the histidine-containing high-affinity site.</text>
</comment>
<keyword evidence="3 6" id="KW-0645">Protease</keyword>
<feature type="binding site" evidence="6">
    <location>
        <position position="101"/>
    </location>
    <ligand>
        <name>a divalent metal cation</name>
        <dbReference type="ChEBI" id="CHEBI:60240"/>
        <label>1</label>
    </ligand>
</feature>
<dbReference type="Proteomes" id="UP000178744">
    <property type="component" value="Unassembled WGS sequence"/>
</dbReference>
<accession>A0A1G1Z949</accession>
<gene>
    <name evidence="6" type="primary">map</name>
    <name evidence="9" type="ORF">A3B23_00050</name>
</gene>
<evidence type="ECO:0000256" key="5">
    <source>
        <dbReference type="ARBA" id="ARBA00022801"/>
    </source>
</evidence>
<feature type="binding site" evidence="6">
    <location>
        <position position="112"/>
    </location>
    <ligand>
        <name>a divalent metal cation</name>
        <dbReference type="ChEBI" id="CHEBI:60240"/>
        <label>1</label>
    </ligand>
</feature>
<dbReference type="EC" id="3.4.11.18" evidence="6 7"/>
<feature type="binding site" evidence="6">
    <location>
        <position position="84"/>
    </location>
    <ligand>
        <name>substrate</name>
    </ligand>
</feature>
<keyword evidence="5 6" id="KW-0378">Hydrolase</keyword>
<dbReference type="AlphaFoldDB" id="A0A1G1Z949"/>
<dbReference type="HAMAP" id="MF_01974">
    <property type="entry name" value="MetAP_1"/>
    <property type="match status" value="1"/>
</dbReference>
<dbReference type="CDD" id="cd01086">
    <property type="entry name" value="MetAP1"/>
    <property type="match status" value="1"/>
</dbReference>
<evidence type="ECO:0000313" key="10">
    <source>
        <dbReference type="Proteomes" id="UP000178744"/>
    </source>
</evidence>